<protein>
    <recommendedName>
        <fullName evidence="3">DUF4286 domain-containing protein</fullName>
    </recommendedName>
</protein>
<dbReference type="OrthoDB" id="1121837at2"/>
<evidence type="ECO:0000313" key="1">
    <source>
        <dbReference type="EMBL" id="SNT19933.1"/>
    </source>
</evidence>
<name>A0A239KQN5_EKHLU</name>
<dbReference type="EMBL" id="FZPD01000004">
    <property type="protein sequence ID" value="SNT19933.1"/>
    <property type="molecule type" value="Genomic_DNA"/>
</dbReference>
<dbReference type="Proteomes" id="UP000198393">
    <property type="component" value="Unassembled WGS sequence"/>
</dbReference>
<dbReference type="AlphaFoldDB" id="A0A239KQN5"/>
<dbReference type="InterPro" id="IPR025563">
    <property type="entry name" value="DUF4286"/>
</dbReference>
<evidence type="ECO:0000313" key="2">
    <source>
        <dbReference type="Proteomes" id="UP000198393"/>
    </source>
</evidence>
<dbReference type="Pfam" id="PF14114">
    <property type="entry name" value="DUF4286"/>
    <property type="match status" value="1"/>
</dbReference>
<sequence length="101" mass="11753">MILYNVTVNIDADVEKDWIDWMKETHIPEVMDTGFFTDYRMMKMLSQGEDDTGTTYAIQYMAETLGHLETYLDTVAPKIQKKSIIRYGTKMAAFRTVLEEV</sequence>
<proteinExistence type="predicted"/>
<keyword evidence="2" id="KW-1185">Reference proteome</keyword>
<evidence type="ECO:0008006" key="3">
    <source>
        <dbReference type="Google" id="ProtNLM"/>
    </source>
</evidence>
<accession>A0A239KQN5</accession>
<gene>
    <name evidence="1" type="ORF">SAMN05421640_2811</name>
</gene>
<dbReference type="RefSeq" id="WP_089357489.1">
    <property type="nucleotide sequence ID" value="NZ_FZPD01000004.1"/>
</dbReference>
<organism evidence="1 2">
    <name type="scientific">Ekhidna lutea</name>
    <dbReference type="NCBI Taxonomy" id="447679"/>
    <lineage>
        <taxon>Bacteria</taxon>
        <taxon>Pseudomonadati</taxon>
        <taxon>Bacteroidota</taxon>
        <taxon>Cytophagia</taxon>
        <taxon>Cytophagales</taxon>
        <taxon>Reichenbachiellaceae</taxon>
        <taxon>Ekhidna</taxon>
    </lineage>
</organism>
<reference evidence="1 2" key="1">
    <citation type="submission" date="2017-06" db="EMBL/GenBank/DDBJ databases">
        <authorList>
            <person name="Kim H.J."/>
            <person name="Triplett B.A."/>
        </authorList>
    </citation>
    <scope>NUCLEOTIDE SEQUENCE [LARGE SCALE GENOMIC DNA]</scope>
    <source>
        <strain evidence="1 2">DSM 19307</strain>
    </source>
</reference>